<proteinExistence type="predicted"/>
<evidence type="ECO:0000313" key="4">
    <source>
        <dbReference type="Proteomes" id="UP000788153"/>
    </source>
</evidence>
<dbReference type="InterPro" id="IPR001584">
    <property type="entry name" value="Integrase_cat-core"/>
</dbReference>
<dbReference type="InterPro" id="IPR012337">
    <property type="entry name" value="RNaseH-like_sf"/>
</dbReference>
<dbReference type="InterPro" id="IPR036397">
    <property type="entry name" value="RNaseH_sf"/>
</dbReference>
<dbReference type="SUPFAM" id="SSF53098">
    <property type="entry name" value="Ribonuclease H-like"/>
    <property type="match status" value="1"/>
</dbReference>
<dbReference type="PROSITE" id="PS50994">
    <property type="entry name" value="INTEGRASE"/>
    <property type="match status" value="1"/>
</dbReference>
<feature type="region of interest" description="Disordered" evidence="1">
    <location>
        <begin position="542"/>
        <end position="573"/>
    </location>
</feature>
<evidence type="ECO:0000259" key="2">
    <source>
        <dbReference type="PROSITE" id="PS50994"/>
    </source>
</evidence>
<gene>
    <name evidence="3" type="ORF">FHT01_000033</name>
</gene>
<dbReference type="Gene3D" id="3.30.420.10">
    <property type="entry name" value="Ribonuclease H-like superfamily/Ribonuclease H"/>
    <property type="match status" value="1"/>
</dbReference>
<reference evidence="3 4" key="1">
    <citation type="submission" date="2020-03" db="EMBL/GenBank/DDBJ databases">
        <title>Genomic Encyclopedia of Type Strains, Phase IV (KMG-IV): sequencing the most valuable type-strain genomes for metagenomic binning, comparative biology and taxonomic classification.</title>
        <authorList>
            <person name="Goeker M."/>
        </authorList>
    </citation>
    <scope>NUCLEOTIDE SEQUENCE [LARGE SCALE GENOMIC DNA]</scope>
    <source>
        <strain evidence="3 4">DSM 22753</strain>
    </source>
</reference>
<dbReference type="RefSeq" id="WP_140047725.1">
    <property type="nucleotide sequence ID" value="NZ_BAAAEV010000001.1"/>
</dbReference>
<organism evidence="3 4">
    <name type="scientific">Sphingomonas japonica</name>
    <dbReference type="NCBI Taxonomy" id="511662"/>
    <lineage>
        <taxon>Bacteria</taxon>
        <taxon>Pseudomonadati</taxon>
        <taxon>Pseudomonadota</taxon>
        <taxon>Alphaproteobacteria</taxon>
        <taxon>Sphingomonadales</taxon>
        <taxon>Sphingomonadaceae</taxon>
        <taxon>Sphingomonas</taxon>
    </lineage>
</organism>
<name>A0ABX0TY91_9SPHN</name>
<accession>A0ABX0TY91</accession>
<comment type="caution">
    <text evidence="3">The sequence shown here is derived from an EMBL/GenBank/DDBJ whole genome shotgun (WGS) entry which is preliminary data.</text>
</comment>
<dbReference type="EMBL" id="JAASQP010000001">
    <property type="protein sequence ID" value="NIJ22491.1"/>
    <property type="molecule type" value="Genomic_DNA"/>
</dbReference>
<feature type="domain" description="Integrase catalytic" evidence="2">
    <location>
        <begin position="302"/>
        <end position="480"/>
    </location>
</feature>
<protein>
    <submittedName>
        <fullName evidence="3">Transposase</fullName>
    </submittedName>
</protein>
<evidence type="ECO:0000256" key="1">
    <source>
        <dbReference type="SAM" id="MobiDB-lite"/>
    </source>
</evidence>
<keyword evidence="4" id="KW-1185">Reference proteome</keyword>
<evidence type="ECO:0000313" key="3">
    <source>
        <dbReference type="EMBL" id="NIJ22491.1"/>
    </source>
</evidence>
<dbReference type="Proteomes" id="UP000788153">
    <property type="component" value="Unassembled WGS sequence"/>
</dbReference>
<sequence length="748" mass="82728">MKNEYDNDPTADTTVANLFEGKYQYGEIPLAIRASLGDGHLEIRNLNTGGPFQLPHPKIPGAKFAPDALWAERAISENRLIRIQSVDASLFVPEHDDDEAAAIDPFALAKWKLVREITARGIGANHPKLSATITEVWKELGLDAEHGERPTTKSVRAWLGKGDPETISVAELMSRSGQGNRASRLDPALVQPLEDAAEHYYTQRGLRLRDCTSHLKDAVKALNAARPATDKLTAPSRETLRRRIGELLTEERYTKKYGKTAAAKNFRGAGLGLQATRIGQLGAMDDTVLDGIACFDAERGLPAGRPNLCLIVDVASRCIVGYLLSFSPPTANTAIETIKAANAYNRVPKELLELYPVLERINCRFEEIVVDRGSNYTSMPFGQALLDVGTVLRFARVRRARDKAIVERIFHTLKTFLLDKLPGATYAPKLMREFGYDPEKEACLTISELRELIEYFIAVYHMTVHSGIGTQPAQFWTRSMAAHGRQLMTDAPRFGILLGETIYGVQLHRWGFVLNGIRYTHPTHVQIGLDALAGAQAVATTEDYTEAPSEEGRNSTGRRRKSRKAGLGDNGASANLKVKRNTANLGRVHAWVPGHGWLEYEAANIGYAEGLSLHQHEQIGKWAASRNMAFSTEEDQLAARASLNKRIQELAPDMSLRNRRSIARMLEDNAVVAGPATVVHDDAVIPVDPCDERSDPMAEPKPVTHVDANGRPVVQTEAEKAIRSKLKEVQDLDWEQVVPDEEMMEEHA</sequence>